<dbReference type="RefSeq" id="WP_109689851.1">
    <property type="nucleotide sequence ID" value="NZ_QGGL01000011.1"/>
</dbReference>
<feature type="transmembrane region" description="Helical" evidence="1">
    <location>
        <begin position="549"/>
        <end position="567"/>
    </location>
</feature>
<feature type="transmembrane region" description="Helical" evidence="1">
    <location>
        <begin position="427"/>
        <end position="449"/>
    </location>
</feature>
<evidence type="ECO:0000313" key="4">
    <source>
        <dbReference type="Proteomes" id="UP000245634"/>
    </source>
</evidence>
<feature type="transmembrane region" description="Helical" evidence="1">
    <location>
        <begin position="455"/>
        <end position="471"/>
    </location>
</feature>
<dbReference type="EMBL" id="QGGL01000011">
    <property type="protein sequence ID" value="PWK11291.1"/>
    <property type="molecule type" value="Genomic_DNA"/>
</dbReference>
<proteinExistence type="predicted"/>
<feature type="transmembrane region" description="Helical" evidence="1">
    <location>
        <begin position="602"/>
        <end position="623"/>
    </location>
</feature>
<feature type="transmembrane region" description="Helical" evidence="1">
    <location>
        <begin position="699"/>
        <end position="725"/>
    </location>
</feature>
<protein>
    <recommendedName>
        <fullName evidence="5">Type I phosphodiesterase/nucleotide pyrophosphatase</fullName>
    </recommendedName>
</protein>
<name>A0A316DTS3_9BACL</name>
<feature type="transmembrane region" description="Helical" evidence="1">
    <location>
        <begin position="402"/>
        <end position="420"/>
    </location>
</feature>
<feature type="signal peptide" evidence="2">
    <location>
        <begin position="1"/>
        <end position="27"/>
    </location>
</feature>
<feature type="transmembrane region" description="Helical" evidence="1">
    <location>
        <begin position="659"/>
        <end position="679"/>
    </location>
</feature>
<evidence type="ECO:0000313" key="3">
    <source>
        <dbReference type="EMBL" id="PWK11291.1"/>
    </source>
</evidence>
<dbReference type="AlphaFoldDB" id="A0A316DTS3"/>
<keyword evidence="1" id="KW-1133">Transmembrane helix</keyword>
<organism evidence="3 4">
    <name type="scientific">Tumebacillus permanentifrigoris</name>
    <dbReference type="NCBI Taxonomy" id="378543"/>
    <lineage>
        <taxon>Bacteria</taxon>
        <taxon>Bacillati</taxon>
        <taxon>Bacillota</taxon>
        <taxon>Bacilli</taxon>
        <taxon>Bacillales</taxon>
        <taxon>Alicyclobacillaceae</taxon>
        <taxon>Tumebacillus</taxon>
    </lineage>
</organism>
<keyword evidence="2" id="KW-0732">Signal</keyword>
<feature type="transmembrane region" description="Helical" evidence="1">
    <location>
        <begin position="518"/>
        <end position="537"/>
    </location>
</feature>
<evidence type="ECO:0008006" key="5">
    <source>
        <dbReference type="Google" id="ProtNLM"/>
    </source>
</evidence>
<comment type="caution">
    <text evidence="3">The sequence shown here is derived from an EMBL/GenBank/DDBJ whole genome shotgun (WGS) entry which is preliminary data.</text>
</comment>
<gene>
    <name evidence="3" type="ORF">C7459_11186</name>
</gene>
<evidence type="ECO:0000256" key="2">
    <source>
        <dbReference type="SAM" id="SignalP"/>
    </source>
</evidence>
<keyword evidence="1" id="KW-0812">Transmembrane</keyword>
<feature type="transmembrane region" description="Helical" evidence="1">
    <location>
        <begin position="573"/>
        <end position="590"/>
    </location>
</feature>
<evidence type="ECO:0000256" key="1">
    <source>
        <dbReference type="SAM" id="Phobius"/>
    </source>
</evidence>
<dbReference type="InterPro" id="IPR017850">
    <property type="entry name" value="Alkaline_phosphatase_core_sf"/>
</dbReference>
<reference evidence="3 4" key="1">
    <citation type="submission" date="2018-05" db="EMBL/GenBank/DDBJ databases">
        <title>Genomic Encyclopedia of Type Strains, Phase IV (KMG-IV): sequencing the most valuable type-strain genomes for metagenomic binning, comparative biology and taxonomic classification.</title>
        <authorList>
            <person name="Goeker M."/>
        </authorList>
    </citation>
    <scope>NUCLEOTIDE SEQUENCE [LARGE SCALE GENOMIC DNA]</scope>
    <source>
        <strain evidence="3 4">DSM 18773</strain>
    </source>
</reference>
<feature type="transmembrane region" description="Helical" evidence="1">
    <location>
        <begin position="478"/>
        <end position="498"/>
    </location>
</feature>
<keyword evidence="1" id="KW-0472">Membrane</keyword>
<dbReference type="SUPFAM" id="SSF53649">
    <property type="entry name" value="Alkaline phosphatase-like"/>
    <property type="match status" value="1"/>
</dbReference>
<dbReference type="Proteomes" id="UP000245634">
    <property type="component" value="Unassembled WGS sequence"/>
</dbReference>
<dbReference type="OrthoDB" id="3199331at2"/>
<accession>A0A316DTS3</accession>
<sequence>MRKKARLLASFLGLVLGLHVLLPSAQAAQEAENASKDKMARKVVLVLLDGLRLSDLSPERTPNLWRMQKLGSVGVMNLNTLGAKNEVNAALTLGAGSRAGAVVSAAEAMEVDETIHRDGHVLTGRELYVRHMGTEPTGRIVVSQWPLLLEGVDKSKSNTAVLGALGDAVHEAGGKTAVLGNADWGDELNRPAALIAADSKGQVDDGSLRAGNVSDLTRPYGMRTDVESLYTQYRNVRNQANLFVLEPGDLGRWYRTQVLMEDSQLQSLYNLALHEGDELIGKLLPDIGPNTMLAVVSPIKHPAADAPALAPVLLAGGDVMVGGLLTSSTTKRKGLIANYDLAPTFASFLQGLGYVHTHQAWLGQPALGQTVMNAKQDSLHLLRQQVDRMLVPSNARAVLVKPWINTWIGLAALLLLAEWFRRPWLRYLTPLAELMLVFPLSWLCVPLFAPTSTEQTVWYSLGLTVSIGLMLRGLRDPFVRLGVLAGGTVLTLVADLLLGAPLLKQSVLSYDPIAGARYYGIGNEYMGILLGALLLGLNAAARSRQKIGVRGRALLAALFLLVIYLFAAPRIGTNAGGALAAAIGCTYALMQFSDWRMTRRNWLWLSSVAVVVVLGMMVMNVMLPSSEQTHIGRSARELVDGQFSELYQLVARKLQLNLLLLRVSAWGKLFLLLLAFLVVRVYSRRDAEAALLRNGRMIVTAAVAAFLFNDSGVVAAGLALLYAAVPLVDPVPQQAMEIQNWDILVQDTAPPE</sequence>
<keyword evidence="4" id="KW-1185">Reference proteome</keyword>
<feature type="chain" id="PRO_5016449539" description="Type I phosphodiesterase/nucleotide pyrophosphatase" evidence="2">
    <location>
        <begin position="28"/>
        <end position="752"/>
    </location>
</feature>